<dbReference type="Pfam" id="PF00581">
    <property type="entry name" value="Rhodanese"/>
    <property type="match status" value="1"/>
</dbReference>
<dbReference type="NCBIfam" id="NF004281">
    <property type="entry name" value="PRK05690.1"/>
    <property type="match status" value="1"/>
</dbReference>
<proteinExistence type="inferred from homology"/>
<evidence type="ECO:0000256" key="4">
    <source>
        <dbReference type="ARBA" id="ARBA00022840"/>
    </source>
</evidence>
<dbReference type="EC" id="2.7.7.80" evidence="8"/>
<dbReference type="Gene3D" id="3.40.50.720">
    <property type="entry name" value="NAD(P)-binding Rossmann-like Domain"/>
    <property type="match status" value="1"/>
</dbReference>
<evidence type="ECO:0000256" key="3">
    <source>
        <dbReference type="ARBA" id="ARBA00022741"/>
    </source>
</evidence>
<dbReference type="Gene3D" id="3.40.250.10">
    <property type="entry name" value="Rhodanese-like domain"/>
    <property type="match status" value="1"/>
</dbReference>
<dbReference type="SMART" id="SM00450">
    <property type="entry name" value="RHOD"/>
    <property type="match status" value="1"/>
</dbReference>
<keyword evidence="13" id="KW-0812">Transmembrane</keyword>
<protein>
    <recommendedName>
        <fullName evidence="9">Molybdopterin-synthase adenylyltransferase</fullName>
        <ecNumber evidence="8">2.7.7.80</ecNumber>
    </recommendedName>
    <alternativeName>
        <fullName evidence="12">MoaD protein adenylase</fullName>
    </alternativeName>
    <alternativeName>
        <fullName evidence="10">Molybdopterin-converting factor subunit 1 adenylase</fullName>
    </alternativeName>
    <alternativeName>
        <fullName evidence="11">Sulfur carrier protein MoaD adenylyltransferase</fullName>
    </alternativeName>
</protein>
<evidence type="ECO:0000256" key="11">
    <source>
        <dbReference type="ARBA" id="ARBA00075328"/>
    </source>
</evidence>
<sequence length="382" mass="42375">MSEISKQTRLSQEEINRYSRHLILPEVGLKGQLKLKNSKVLVVGTGALGSPVLLYLSAAGIGTIGIIDFDTVDESNLQRQIIHSTNEIGNPKVNSAKSRINSINPNIDVIAYNDKLTSKNALEIIKNFDVVVDGTDNFQTRYLINDACVFLNKPFVYGAIFRFEGQSTVFNADKNCPCYRCIFPEPPKAGLVPSCSEAGVLGVLPGIIGTIQASETIKTVLEIGETLKGRLLTLNALKMDFKDYKIKKDDNCKVCGENATITELIDYEEFCGLKDSLQEIEFKELSGENLKELIHNKEQILLIDVRISADFQARNIYNSKNIPFEDLLNRVSEIDVTKKVVLICTIGLKSKEAISKLKKAGYKGELYSLKGGITSWINDNQD</sequence>
<dbReference type="PANTHER" id="PTHR10953">
    <property type="entry name" value="UBIQUITIN-ACTIVATING ENZYME E1"/>
    <property type="match status" value="1"/>
</dbReference>
<comment type="function">
    <text evidence="6">Catalyzes the adenylation by ATP of the carboxyl group of the C-terminal glycine of sulfur carrier protein MoaD.</text>
</comment>
<dbReference type="GO" id="GO:0005829">
    <property type="term" value="C:cytosol"/>
    <property type="evidence" value="ECO:0007669"/>
    <property type="project" value="TreeGrafter"/>
</dbReference>
<feature type="domain" description="Rhodanese" evidence="14">
    <location>
        <begin position="296"/>
        <end position="381"/>
    </location>
</feature>
<evidence type="ECO:0000256" key="8">
    <source>
        <dbReference type="ARBA" id="ARBA00066884"/>
    </source>
</evidence>
<organism evidence="15">
    <name type="scientific">Arcobacter sp. AZ-2023</name>
    <dbReference type="NCBI Taxonomy" id="3074453"/>
    <lineage>
        <taxon>Bacteria</taxon>
        <taxon>Pseudomonadati</taxon>
        <taxon>Campylobacterota</taxon>
        <taxon>Epsilonproteobacteria</taxon>
        <taxon>Campylobacterales</taxon>
        <taxon>Arcobacteraceae</taxon>
        <taxon>Arcobacter</taxon>
    </lineage>
</organism>
<dbReference type="InterPro" id="IPR036873">
    <property type="entry name" value="Rhodanese-like_dom_sf"/>
</dbReference>
<evidence type="ECO:0000256" key="2">
    <source>
        <dbReference type="ARBA" id="ARBA00022679"/>
    </source>
</evidence>
<gene>
    <name evidence="15" type="primary">moeB</name>
    <name evidence="15" type="ORF">RMQ68_00370</name>
</gene>
<dbReference type="PANTHER" id="PTHR10953:SF102">
    <property type="entry name" value="ADENYLYLTRANSFERASE AND SULFURTRANSFERASE MOCS3"/>
    <property type="match status" value="1"/>
</dbReference>
<evidence type="ECO:0000256" key="9">
    <source>
        <dbReference type="ARBA" id="ARBA00073635"/>
    </source>
</evidence>
<keyword evidence="13" id="KW-0472">Membrane</keyword>
<evidence type="ECO:0000256" key="6">
    <source>
        <dbReference type="ARBA" id="ARBA00055169"/>
    </source>
</evidence>
<comment type="similarity">
    <text evidence="1">Belongs to the HesA/MoeB/ThiF family.</text>
</comment>
<dbReference type="GO" id="GO:0005524">
    <property type="term" value="F:ATP binding"/>
    <property type="evidence" value="ECO:0007669"/>
    <property type="project" value="UniProtKB-KW"/>
</dbReference>
<evidence type="ECO:0000259" key="14">
    <source>
        <dbReference type="PROSITE" id="PS50206"/>
    </source>
</evidence>
<dbReference type="GO" id="GO:0008146">
    <property type="term" value="F:sulfotransferase activity"/>
    <property type="evidence" value="ECO:0007669"/>
    <property type="project" value="TreeGrafter"/>
</dbReference>
<dbReference type="SUPFAM" id="SSF69572">
    <property type="entry name" value="Activating enzymes of the ubiquitin-like proteins"/>
    <property type="match status" value="1"/>
</dbReference>
<dbReference type="GO" id="GO:0061605">
    <property type="term" value="F:molybdopterin-synthase adenylyltransferase activity"/>
    <property type="evidence" value="ECO:0007669"/>
    <property type="project" value="UniProtKB-EC"/>
</dbReference>
<dbReference type="CDD" id="cd00158">
    <property type="entry name" value="RHOD"/>
    <property type="match status" value="1"/>
</dbReference>
<dbReference type="InterPro" id="IPR000594">
    <property type="entry name" value="ThiF_NAD_FAD-bd"/>
</dbReference>
<keyword evidence="4" id="KW-0067">ATP-binding</keyword>
<keyword evidence="13" id="KW-1133">Transmembrane helix</keyword>
<evidence type="ECO:0000256" key="1">
    <source>
        <dbReference type="ARBA" id="ARBA00009919"/>
    </source>
</evidence>
<dbReference type="CDD" id="cd00757">
    <property type="entry name" value="ThiF_MoeB_HesA_family"/>
    <property type="match status" value="1"/>
</dbReference>
<accession>A0AA96DR10</accession>
<dbReference type="PROSITE" id="PS50206">
    <property type="entry name" value="RHODANESE_3"/>
    <property type="match status" value="1"/>
</dbReference>
<comment type="subunit">
    <text evidence="7">Homodimer. Forms a stable heterotetrameric complex of 2 MoeB and 2 MoaD during adenylation of MoaD.</text>
</comment>
<reference evidence="15" key="1">
    <citation type="submission" date="2023-09" db="EMBL/GenBank/DDBJ databases">
        <title>Arcobacter tbilisiensis sp. nov. isolated from chicken meat in Tbilisi, Georgia.</title>
        <authorList>
            <person name="Matthias R."/>
            <person name="Zautner A.E."/>
        </authorList>
    </citation>
    <scope>NUCLEOTIDE SEQUENCE</scope>
    <source>
        <strain evidence="15">LEO 52</strain>
    </source>
</reference>
<evidence type="ECO:0000256" key="7">
    <source>
        <dbReference type="ARBA" id="ARBA00063809"/>
    </source>
</evidence>
<keyword evidence="2" id="KW-0808">Transferase</keyword>
<dbReference type="EMBL" id="CP134854">
    <property type="protein sequence ID" value="WNL29873.1"/>
    <property type="molecule type" value="Genomic_DNA"/>
</dbReference>
<evidence type="ECO:0000256" key="10">
    <source>
        <dbReference type="ARBA" id="ARBA00075110"/>
    </source>
</evidence>
<evidence type="ECO:0000313" key="15">
    <source>
        <dbReference type="EMBL" id="WNL29873.1"/>
    </source>
</evidence>
<evidence type="ECO:0000256" key="5">
    <source>
        <dbReference type="ARBA" id="ARBA00052218"/>
    </source>
</evidence>
<dbReference type="Pfam" id="PF00899">
    <property type="entry name" value="ThiF"/>
    <property type="match status" value="1"/>
</dbReference>
<dbReference type="InterPro" id="IPR001763">
    <property type="entry name" value="Rhodanese-like_dom"/>
</dbReference>
<dbReference type="InterPro" id="IPR045886">
    <property type="entry name" value="ThiF/MoeB/HesA"/>
</dbReference>
<dbReference type="FunFam" id="3.40.50.720:FF:000033">
    <property type="entry name" value="Adenylyltransferase and sulfurtransferase MOCS3"/>
    <property type="match status" value="1"/>
</dbReference>
<feature type="transmembrane region" description="Helical" evidence="13">
    <location>
        <begin position="40"/>
        <end position="67"/>
    </location>
</feature>
<dbReference type="GO" id="GO:0004792">
    <property type="term" value="F:thiosulfate-cyanide sulfurtransferase activity"/>
    <property type="evidence" value="ECO:0007669"/>
    <property type="project" value="TreeGrafter"/>
</dbReference>
<name>A0AA96DR10_9BACT</name>
<dbReference type="AlphaFoldDB" id="A0AA96DR10"/>
<evidence type="ECO:0000256" key="13">
    <source>
        <dbReference type="SAM" id="Phobius"/>
    </source>
</evidence>
<keyword evidence="3" id="KW-0547">Nucleotide-binding</keyword>
<dbReference type="InterPro" id="IPR035985">
    <property type="entry name" value="Ubiquitin-activating_enz"/>
</dbReference>
<keyword evidence="15" id="KW-0548">Nucleotidyltransferase</keyword>
<evidence type="ECO:0000256" key="12">
    <source>
        <dbReference type="ARBA" id="ARBA00078531"/>
    </source>
</evidence>
<comment type="catalytic activity">
    <reaction evidence="5">
        <text>[molybdopterin-synthase sulfur-carrier protein]-C-terminal Gly-Gly + ATP + H(+) = [molybdopterin-synthase sulfur-carrier protein]-C-terminal Gly-Gly-AMP + diphosphate</text>
        <dbReference type="Rhea" id="RHEA:43616"/>
        <dbReference type="Rhea" id="RHEA-COMP:12159"/>
        <dbReference type="Rhea" id="RHEA-COMP:12202"/>
        <dbReference type="ChEBI" id="CHEBI:15378"/>
        <dbReference type="ChEBI" id="CHEBI:30616"/>
        <dbReference type="ChEBI" id="CHEBI:33019"/>
        <dbReference type="ChEBI" id="CHEBI:90618"/>
        <dbReference type="ChEBI" id="CHEBI:90778"/>
        <dbReference type="EC" id="2.7.7.80"/>
    </reaction>
</comment>
<dbReference type="GO" id="GO:0008641">
    <property type="term" value="F:ubiquitin-like modifier activating enzyme activity"/>
    <property type="evidence" value="ECO:0007669"/>
    <property type="project" value="InterPro"/>
</dbReference>